<gene>
    <name evidence="2" type="ORF">BGZ65_002191</name>
</gene>
<organism evidence="2 3">
    <name type="scientific">Modicella reniformis</name>
    <dbReference type="NCBI Taxonomy" id="1440133"/>
    <lineage>
        <taxon>Eukaryota</taxon>
        <taxon>Fungi</taxon>
        <taxon>Fungi incertae sedis</taxon>
        <taxon>Mucoromycota</taxon>
        <taxon>Mortierellomycotina</taxon>
        <taxon>Mortierellomycetes</taxon>
        <taxon>Mortierellales</taxon>
        <taxon>Mortierellaceae</taxon>
        <taxon>Modicella</taxon>
    </lineage>
</organism>
<sequence>MLPKLSTVAALILVTSSAVVALPSCMHSENLAPVVSSAESEVVPDSYIVVFKDGVRVDEHTAWVRDLQHRDIMANGA</sequence>
<evidence type="ECO:0000313" key="3">
    <source>
        <dbReference type="Proteomes" id="UP000749646"/>
    </source>
</evidence>
<dbReference type="EMBL" id="JAAAHW010006633">
    <property type="protein sequence ID" value="KAF9957233.1"/>
    <property type="molecule type" value="Genomic_DNA"/>
</dbReference>
<feature type="signal peptide" evidence="1">
    <location>
        <begin position="1"/>
        <end position="21"/>
    </location>
</feature>
<feature type="chain" id="PRO_5040446538" evidence="1">
    <location>
        <begin position="22"/>
        <end position="77"/>
    </location>
</feature>
<comment type="caution">
    <text evidence="2">The sequence shown here is derived from an EMBL/GenBank/DDBJ whole genome shotgun (WGS) entry which is preliminary data.</text>
</comment>
<proteinExistence type="predicted"/>
<keyword evidence="1" id="KW-0732">Signal</keyword>
<protein>
    <submittedName>
        <fullName evidence="2">Uncharacterized protein</fullName>
    </submittedName>
</protein>
<feature type="non-terminal residue" evidence="2">
    <location>
        <position position="77"/>
    </location>
</feature>
<reference evidence="2" key="1">
    <citation type="journal article" date="2020" name="Fungal Divers.">
        <title>Resolving the Mortierellaceae phylogeny through synthesis of multi-gene phylogenetics and phylogenomics.</title>
        <authorList>
            <person name="Vandepol N."/>
            <person name="Liber J."/>
            <person name="Desiro A."/>
            <person name="Na H."/>
            <person name="Kennedy M."/>
            <person name="Barry K."/>
            <person name="Grigoriev I.V."/>
            <person name="Miller A.N."/>
            <person name="O'Donnell K."/>
            <person name="Stajich J.E."/>
            <person name="Bonito G."/>
        </authorList>
    </citation>
    <scope>NUCLEOTIDE SEQUENCE</scope>
    <source>
        <strain evidence="2">MES-2147</strain>
    </source>
</reference>
<accession>A0A9P6J1G1</accession>
<dbReference type="Proteomes" id="UP000749646">
    <property type="component" value="Unassembled WGS sequence"/>
</dbReference>
<dbReference type="AlphaFoldDB" id="A0A9P6J1G1"/>
<name>A0A9P6J1G1_9FUNG</name>
<evidence type="ECO:0000256" key="1">
    <source>
        <dbReference type="SAM" id="SignalP"/>
    </source>
</evidence>
<keyword evidence="3" id="KW-1185">Reference proteome</keyword>
<evidence type="ECO:0000313" key="2">
    <source>
        <dbReference type="EMBL" id="KAF9957233.1"/>
    </source>
</evidence>